<evidence type="ECO:0000313" key="2">
    <source>
        <dbReference type="EMBL" id="EQD48590.1"/>
    </source>
</evidence>
<proteinExistence type="predicted"/>
<dbReference type="InterPro" id="IPR001247">
    <property type="entry name" value="ExoRNase_PH_dom1"/>
</dbReference>
<comment type="caution">
    <text evidence="2">The sequence shown here is derived from an EMBL/GenBank/DDBJ whole genome shotgun (WGS) entry which is preliminary data.</text>
</comment>
<dbReference type="AlphaFoldDB" id="T1B2M7"/>
<protein>
    <submittedName>
        <fullName evidence="2">Polynucleotide phosphorylase/polyadenylase</fullName>
    </submittedName>
</protein>
<dbReference type="SUPFAM" id="SSF54211">
    <property type="entry name" value="Ribosomal protein S5 domain 2-like"/>
    <property type="match status" value="1"/>
</dbReference>
<evidence type="ECO:0000259" key="1">
    <source>
        <dbReference type="Pfam" id="PF01138"/>
    </source>
</evidence>
<sequence>MNPIRKTFTLGRHQVTLETGEIARQADGAVMVSMEDTVVLVTCVA</sequence>
<feature type="non-terminal residue" evidence="2">
    <location>
        <position position="45"/>
    </location>
</feature>
<feature type="domain" description="Exoribonuclease phosphorolytic" evidence="1">
    <location>
        <begin position="14"/>
        <end position="44"/>
    </location>
</feature>
<dbReference type="InterPro" id="IPR027408">
    <property type="entry name" value="PNPase/RNase_PH_dom_sf"/>
</dbReference>
<dbReference type="EMBL" id="AUZX01010261">
    <property type="protein sequence ID" value="EQD48590.1"/>
    <property type="molecule type" value="Genomic_DNA"/>
</dbReference>
<reference evidence="2" key="2">
    <citation type="journal article" date="2014" name="ISME J.">
        <title>Microbial stratification in low pH oxic and suboxic macroscopic growths along an acid mine drainage.</title>
        <authorList>
            <person name="Mendez-Garcia C."/>
            <person name="Mesa V."/>
            <person name="Sprenger R.R."/>
            <person name="Richter M."/>
            <person name="Diez M.S."/>
            <person name="Solano J."/>
            <person name="Bargiela R."/>
            <person name="Golyshina O.V."/>
            <person name="Manteca A."/>
            <person name="Ramos J.L."/>
            <person name="Gallego J.R."/>
            <person name="Llorente I."/>
            <person name="Martins Dos Santos V.A."/>
            <person name="Jensen O.N."/>
            <person name="Pelaez A.I."/>
            <person name="Sanchez J."/>
            <person name="Ferrer M."/>
        </authorList>
    </citation>
    <scope>NUCLEOTIDE SEQUENCE</scope>
</reference>
<reference evidence="2" key="1">
    <citation type="submission" date="2013-08" db="EMBL/GenBank/DDBJ databases">
        <authorList>
            <person name="Mendez C."/>
            <person name="Richter M."/>
            <person name="Ferrer M."/>
            <person name="Sanchez J."/>
        </authorList>
    </citation>
    <scope>NUCLEOTIDE SEQUENCE</scope>
</reference>
<dbReference type="InterPro" id="IPR020568">
    <property type="entry name" value="Ribosomal_Su5_D2-typ_SF"/>
</dbReference>
<organism evidence="2">
    <name type="scientific">mine drainage metagenome</name>
    <dbReference type="NCBI Taxonomy" id="410659"/>
    <lineage>
        <taxon>unclassified sequences</taxon>
        <taxon>metagenomes</taxon>
        <taxon>ecological metagenomes</taxon>
    </lineage>
</organism>
<accession>T1B2M7</accession>
<dbReference type="Gene3D" id="3.30.230.70">
    <property type="entry name" value="GHMP Kinase, N-terminal domain"/>
    <property type="match status" value="1"/>
</dbReference>
<gene>
    <name evidence="2" type="ORF">B1A_13988</name>
</gene>
<name>T1B2M7_9ZZZZ</name>
<dbReference type="Pfam" id="PF01138">
    <property type="entry name" value="RNase_PH"/>
    <property type="match status" value="1"/>
</dbReference>